<comment type="similarity">
    <text evidence="3 12">Belongs to the glycosyl hydrolase 35 family.</text>
</comment>
<evidence type="ECO:0000256" key="11">
    <source>
        <dbReference type="RuleBase" id="RU000675"/>
    </source>
</evidence>
<dbReference type="Gene3D" id="3.20.20.80">
    <property type="entry name" value="Glycosidases"/>
    <property type="match status" value="1"/>
</dbReference>
<evidence type="ECO:0000313" key="16">
    <source>
        <dbReference type="Proteomes" id="UP001497516"/>
    </source>
</evidence>
<dbReference type="Pfam" id="PF17834">
    <property type="entry name" value="GHD"/>
    <property type="match status" value="1"/>
</dbReference>
<keyword evidence="7 13" id="KW-0732">Signal</keyword>
<evidence type="ECO:0000256" key="5">
    <source>
        <dbReference type="ARBA" id="ARBA00022523"/>
    </source>
</evidence>
<feature type="chain" id="PRO_5043729716" description="Beta-galactosidase" evidence="13">
    <location>
        <begin position="29"/>
        <end position="830"/>
    </location>
</feature>
<keyword evidence="5" id="KW-0052">Apoplast</keyword>
<evidence type="ECO:0000256" key="10">
    <source>
        <dbReference type="ARBA" id="ARBA00023295"/>
    </source>
</evidence>
<dbReference type="InterPro" id="IPR001944">
    <property type="entry name" value="Glycoside_Hdrlase_35"/>
</dbReference>
<dbReference type="EC" id="3.2.1.23" evidence="4 11"/>
<dbReference type="InterPro" id="IPR041392">
    <property type="entry name" value="GHD"/>
</dbReference>
<keyword evidence="9" id="KW-0325">Glycoprotein</keyword>
<dbReference type="Pfam" id="PF21467">
    <property type="entry name" value="BetaGal_gal-bd"/>
    <property type="match status" value="1"/>
</dbReference>
<evidence type="ECO:0000256" key="2">
    <source>
        <dbReference type="ARBA" id="ARBA00004271"/>
    </source>
</evidence>
<dbReference type="GO" id="GO:0004565">
    <property type="term" value="F:beta-galactosidase activity"/>
    <property type="evidence" value="ECO:0007669"/>
    <property type="project" value="UniProtKB-EC"/>
</dbReference>
<feature type="signal peptide" evidence="13">
    <location>
        <begin position="1"/>
        <end position="28"/>
    </location>
</feature>
<protein>
    <recommendedName>
        <fullName evidence="4 11">Beta-galactosidase</fullName>
        <ecNumber evidence="4 11">3.2.1.23</ecNumber>
    </recommendedName>
</protein>
<comment type="subcellular location">
    <subcellularLocation>
        <location evidence="2">Secreted</location>
        <location evidence="2">Extracellular space</location>
        <location evidence="2">Apoplast</location>
    </subcellularLocation>
</comment>
<dbReference type="FunFam" id="2.60.120.260:FF:000142">
    <property type="entry name" value="Beta-galactosidase"/>
    <property type="match status" value="1"/>
</dbReference>
<dbReference type="EMBL" id="OZ034814">
    <property type="protein sequence ID" value="CAL1362465.1"/>
    <property type="molecule type" value="Genomic_DNA"/>
</dbReference>
<dbReference type="InterPro" id="IPR019801">
    <property type="entry name" value="Glyco_hydro_35_CS"/>
</dbReference>
<evidence type="ECO:0000256" key="7">
    <source>
        <dbReference type="ARBA" id="ARBA00022729"/>
    </source>
</evidence>
<dbReference type="SUPFAM" id="SSF51445">
    <property type="entry name" value="(Trans)glycosidases"/>
    <property type="match status" value="1"/>
</dbReference>
<dbReference type="FunFam" id="3.20.20.80:FF:000098">
    <property type="entry name" value="Beta-galactosidase"/>
    <property type="match status" value="1"/>
</dbReference>
<evidence type="ECO:0000256" key="6">
    <source>
        <dbReference type="ARBA" id="ARBA00022525"/>
    </source>
</evidence>
<evidence type="ECO:0000259" key="14">
    <source>
        <dbReference type="PROSITE" id="PS50228"/>
    </source>
</evidence>
<organism evidence="15 16">
    <name type="scientific">Linum trigynum</name>
    <dbReference type="NCBI Taxonomy" id="586398"/>
    <lineage>
        <taxon>Eukaryota</taxon>
        <taxon>Viridiplantae</taxon>
        <taxon>Streptophyta</taxon>
        <taxon>Embryophyta</taxon>
        <taxon>Tracheophyta</taxon>
        <taxon>Spermatophyta</taxon>
        <taxon>Magnoliopsida</taxon>
        <taxon>eudicotyledons</taxon>
        <taxon>Gunneridae</taxon>
        <taxon>Pentapetalae</taxon>
        <taxon>rosids</taxon>
        <taxon>fabids</taxon>
        <taxon>Malpighiales</taxon>
        <taxon>Linaceae</taxon>
        <taxon>Linum</taxon>
    </lineage>
</organism>
<name>A0AAV2D307_9ROSI</name>
<dbReference type="InterPro" id="IPR000922">
    <property type="entry name" value="Lectin_gal-bd_dom"/>
</dbReference>
<reference evidence="15 16" key="1">
    <citation type="submission" date="2024-04" db="EMBL/GenBank/DDBJ databases">
        <authorList>
            <person name="Fracassetti M."/>
        </authorList>
    </citation>
    <scope>NUCLEOTIDE SEQUENCE [LARGE SCALE GENOMIC DNA]</scope>
</reference>
<evidence type="ECO:0000256" key="3">
    <source>
        <dbReference type="ARBA" id="ARBA00009809"/>
    </source>
</evidence>
<keyword evidence="10 11" id="KW-0326">Glycosidase</keyword>
<dbReference type="FunFam" id="2.60.120.260:FF:000050">
    <property type="entry name" value="Beta-galactosidase"/>
    <property type="match status" value="1"/>
</dbReference>
<dbReference type="GO" id="GO:0030246">
    <property type="term" value="F:carbohydrate binding"/>
    <property type="evidence" value="ECO:0007669"/>
    <property type="project" value="InterPro"/>
</dbReference>
<dbReference type="PROSITE" id="PS50228">
    <property type="entry name" value="SUEL_LECTIN"/>
    <property type="match status" value="1"/>
</dbReference>
<dbReference type="Pfam" id="PF01301">
    <property type="entry name" value="Glyco_hydro_35"/>
    <property type="match status" value="1"/>
</dbReference>
<sequence>MATAGVIVGMLVAAAAAAAVMMVGIGAAVDVDDVGVHHHSRDIGNSANYTSTAAIDQAKNGGGVSYDGRSVIINGHHRILFSGSIHYPRSTPQMWPSLISKAKEGGLDVIQTYVFWNLHEPQQGQFDFSGRADIVRFIKEIHAQGLYVTLRIGPFIESEWTYGGLPFWLHDVPGIVFRSDNRPFKDHMQKFAAKIVSMMKSENLYASQGGPIILSQIENEYQTIESDFGDKGPAYVRWAAAMAVRLQTGVPWLMCKQEDAPDPVINTCNGYRCGQTFKGPNSPNKPSMWTENWTSFLQVYGNETKKRSAQDIAFHVALFIAKNGSYVNYYMYHGGTNFGRTAAAFVTTSYYDQAPIDEYGLIRQPKWGHLKELHATIKSCSQTLLTGVQQTFSLGQHQKAYVFQGKSKECTAFLVNKNRTHAARVKFQNTSYILPRWSVSILPDCKSVAFNTAKLRVQRNTRSMILSQKLNSTDKWKEYKETIPEFDNTSIRADTLLDHLNMTKDTSDYLWYTFRSSLNTSNARSMLNVHSHGHVLYAYVNGVHQGSAHGSHGNRTFTLEKPVILHKGSNNIALLSATVGFPDSGAFLERKVAGIRKVSIQHNDFTNYLWGYQVGLLGEKLEIYTDNGLNRIQWKKFGSSSRRPLTWYKTSFDAPEGSDPVVLNLGSMGKGQAWVNGQGIGRYWMSFHTPKARPSQTRYHIPRSFLKPTGNLLVLLEEEMGYPTGITVNTVSITKVCHYVSESHASAAQISCPQNQKISQILFASFGTPLGDCKSYTIGNCHSPNSRAIIEKACLGREDCNINLSKHIFGGDPCPGITKSLLVDARCSRH</sequence>
<comment type="catalytic activity">
    <reaction evidence="1 11">
        <text>Hydrolysis of terminal non-reducing beta-D-galactose residues in beta-D-galactosides.</text>
        <dbReference type="EC" id="3.2.1.23"/>
    </reaction>
</comment>
<evidence type="ECO:0000256" key="12">
    <source>
        <dbReference type="RuleBase" id="RU003679"/>
    </source>
</evidence>
<evidence type="ECO:0000256" key="8">
    <source>
        <dbReference type="ARBA" id="ARBA00022801"/>
    </source>
</evidence>
<dbReference type="Gene3D" id="2.60.120.260">
    <property type="entry name" value="Galactose-binding domain-like"/>
    <property type="match status" value="1"/>
</dbReference>
<dbReference type="PRINTS" id="PR00742">
    <property type="entry name" value="GLHYDRLASE35"/>
</dbReference>
<proteinExistence type="inferred from homology"/>
<feature type="domain" description="SUEL-type lectin" evidence="14">
    <location>
        <begin position="742"/>
        <end position="828"/>
    </location>
</feature>
<accession>A0AAV2D307</accession>
<dbReference type="InterPro" id="IPR048913">
    <property type="entry name" value="BetaGal_gal-bd"/>
</dbReference>
<dbReference type="Gene3D" id="2.60.120.740">
    <property type="match status" value="1"/>
</dbReference>
<dbReference type="PANTHER" id="PTHR23421">
    <property type="entry name" value="BETA-GALACTOSIDASE RELATED"/>
    <property type="match status" value="1"/>
</dbReference>
<dbReference type="GO" id="GO:0005975">
    <property type="term" value="P:carbohydrate metabolic process"/>
    <property type="evidence" value="ECO:0007669"/>
    <property type="project" value="InterPro"/>
</dbReference>
<evidence type="ECO:0000256" key="9">
    <source>
        <dbReference type="ARBA" id="ARBA00023180"/>
    </source>
</evidence>
<keyword evidence="16" id="KW-1185">Reference proteome</keyword>
<dbReference type="GO" id="GO:0048046">
    <property type="term" value="C:apoplast"/>
    <property type="evidence" value="ECO:0007669"/>
    <property type="project" value="UniProtKB-SubCell"/>
</dbReference>
<dbReference type="CDD" id="cd22842">
    <property type="entry name" value="Gal_Rha_Lectin_BGal"/>
    <property type="match status" value="1"/>
</dbReference>
<dbReference type="SUPFAM" id="SSF49785">
    <property type="entry name" value="Galactose-binding domain-like"/>
    <property type="match status" value="2"/>
</dbReference>
<dbReference type="FunFam" id="2.60.120.740:FF:000002">
    <property type="entry name" value="Beta-galactosidase"/>
    <property type="match status" value="1"/>
</dbReference>
<dbReference type="InterPro" id="IPR017853">
    <property type="entry name" value="GH"/>
</dbReference>
<keyword evidence="6" id="KW-0964">Secreted</keyword>
<gene>
    <name evidence="15" type="ORF">LTRI10_LOCUS9471</name>
</gene>
<keyword evidence="8 11" id="KW-0378">Hydrolase</keyword>
<evidence type="ECO:0000256" key="4">
    <source>
        <dbReference type="ARBA" id="ARBA00012756"/>
    </source>
</evidence>
<dbReference type="Pfam" id="PF02140">
    <property type="entry name" value="SUEL_Lectin"/>
    <property type="match status" value="1"/>
</dbReference>
<evidence type="ECO:0000256" key="1">
    <source>
        <dbReference type="ARBA" id="ARBA00001412"/>
    </source>
</evidence>
<dbReference type="PROSITE" id="PS01182">
    <property type="entry name" value="GLYCOSYL_HYDROL_F35"/>
    <property type="match status" value="1"/>
</dbReference>
<evidence type="ECO:0000313" key="15">
    <source>
        <dbReference type="EMBL" id="CAL1362465.1"/>
    </source>
</evidence>
<dbReference type="Proteomes" id="UP001497516">
    <property type="component" value="Chromosome 10"/>
</dbReference>
<dbReference type="InterPro" id="IPR031330">
    <property type="entry name" value="Gly_Hdrlase_35_cat"/>
</dbReference>
<dbReference type="InterPro" id="IPR043159">
    <property type="entry name" value="Lectin_gal-bd_sf"/>
</dbReference>
<dbReference type="InterPro" id="IPR008979">
    <property type="entry name" value="Galactose-bd-like_sf"/>
</dbReference>
<dbReference type="AlphaFoldDB" id="A0AAV2D307"/>
<evidence type="ECO:0000256" key="13">
    <source>
        <dbReference type="SAM" id="SignalP"/>
    </source>
</evidence>